<protein>
    <submittedName>
        <fullName evidence="2">Uncharacterized protein</fullName>
    </submittedName>
</protein>
<evidence type="ECO:0000313" key="2">
    <source>
        <dbReference type="EMBL" id="KAJ3643365.1"/>
    </source>
</evidence>
<comment type="caution">
    <text evidence="2">The sequence shown here is derived from an EMBL/GenBank/DDBJ whole genome shotgun (WGS) entry which is preliminary data.</text>
</comment>
<name>A0AA38HTE1_9CUCU</name>
<gene>
    <name evidence="2" type="ORF">Zmor_026080</name>
</gene>
<evidence type="ECO:0000256" key="1">
    <source>
        <dbReference type="SAM" id="MobiDB-lite"/>
    </source>
</evidence>
<feature type="compositionally biased region" description="Low complexity" evidence="1">
    <location>
        <begin position="1"/>
        <end position="12"/>
    </location>
</feature>
<feature type="compositionally biased region" description="Basic and acidic residues" evidence="1">
    <location>
        <begin position="32"/>
        <end position="41"/>
    </location>
</feature>
<sequence>MTPSSIRSPSSSLAFEIGGTSTEKSPQPKQTPAKEARVDWGNRKALHLKTPLNPKLQAAINGTNVLEEEAAPRNRMLERTSPIQFPSKGKKRMTTDKCENKMEWIKRRRPALCATTSIAKKYEDVADMKTEIGAVQLSILKRAEQFQIQAKKEWEIDVKRRREREEEIHCYTVQAQKIDIAIKQAQPDLLQKTNNNYLS</sequence>
<feature type="region of interest" description="Disordered" evidence="1">
    <location>
        <begin position="1"/>
        <end position="41"/>
    </location>
</feature>
<dbReference type="AlphaFoldDB" id="A0AA38HTE1"/>
<feature type="compositionally biased region" description="Polar residues" evidence="1">
    <location>
        <begin position="19"/>
        <end position="30"/>
    </location>
</feature>
<reference evidence="2" key="1">
    <citation type="journal article" date="2023" name="G3 (Bethesda)">
        <title>Whole genome assemblies of Zophobas morio and Tenebrio molitor.</title>
        <authorList>
            <person name="Kaur S."/>
            <person name="Stinson S.A."/>
            <person name="diCenzo G.C."/>
        </authorList>
    </citation>
    <scope>NUCLEOTIDE SEQUENCE</scope>
    <source>
        <strain evidence="2">QUZm001</strain>
    </source>
</reference>
<accession>A0AA38HTE1</accession>
<dbReference type="EMBL" id="JALNTZ010000008">
    <property type="protein sequence ID" value="KAJ3643365.1"/>
    <property type="molecule type" value="Genomic_DNA"/>
</dbReference>
<evidence type="ECO:0000313" key="3">
    <source>
        <dbReference type="Proteomes" id="UP001168821"/>
    </source>
</evidence>
<dbReference type="Proteomes" id="UP001168821">
    <property type="component" value="Unassembled WGS sequence"/>
</dbReference>
<organism evidence="2 3">
    <name type="scientific">Zophobas morio</name>
    <dbReference type="NCBI Taxonomy" id="2755281"/>
    <lineage>
        <taxon>Eukaryota</taxon>
        <taxon>Metazoa</taxon>
        <taxon>Ecdysozoa</taxon>
        <taxon>Arthropoda</taxon>
        <taxon>Hexapoda</taxon>
        <taxon>Insecta</taxon>
        <taxon>Pterygota</taxon>
        <taxon>Neoptera</taxon>
        <taxon>Endopterygota</taxon>
        <taxon>Coleoptera</taxon>
        <taxon>Polyphaga</taxon>
        <taxon>Cucujiformia</taxon>
        <taxon>Tenebrionidae</taxon>
        <taxon>Zophobas</taxon>
    </lineage>
</organism>
<keyword evidence="3" id="KW-1185">Reference proteome</keyword>
<proteinExistence type="predicted"/>